<reference evidence="2 3" key="1">
    <citation type="journal article" date="2024" name="Chem. Sci.">
        <title>Discovery of megapolipeptins by genome mining of a Burkholderiales bacteria collection.</title>
        <authorList>
            <person name="Paulo B.S."/>
            <person name="Recchia M.J.J."/>
            <person name="Lee S."/>
            <person name="Fergusson C.H."/>
            <person name="Romanowski S.B."/>
            <person name="Hernandez A."/>
            <person name="Krull N."/>
            <person name="Liu D.Y."/>
            <person name="Cavanagh H."/>
            <person name="Bos A."/>
            <person name="Gray C.A."/>
            <person name="Murphy B.T."/>
            <person name="Linington R.G."/>
            <person name="Eustaquio A.S."/>
        </authorList>
    </citation>
    <scope>NUCLEOTIDE SEQUENCE [LARGE SCALE GENOMIC DNA]</scope>
    <source>
        <strain evidence="2 3">RL17-350-BIC-E</strain>
    </source>
</reference>
<evidence type="ECO:0000313" key="2">
    <source>
        <dbReference type="EMBL" id="MFM0720049.1"/>
    </source>
</evidence>
<evidence type="ECO:0000313" key="3">
    <source>
        <dbReference type="Proteomes" id="UP001629392"/>
    </source>
</evidence>
<dbReference type="Proteomes" id="UP001629392">
    <property type="component" value="Unassembled WGS sequence"/>
</dbReference>
<keyword evidence="1" id="KW-0812">Transmembrane</keyword>
<sequence>MLRSTVLVGLLMLPGAFLIVGLACIHPRLRKEIVRQSGLSSPLTKTVHFYTALDKTAAPGMSTREAGIRLTRIDRTVREYGRTFLVA</sequence>
<protein>
    <submittedName>
        <fullName evidence="2">Uncharacterized protein</fullName>
    </submittedName>
</protein>
<keyword evidence="3" id="KW-1185">Reference proteome</keyword>
<dbReference type="PROSITE" id="PS51257">
    <property type="entry name" value="PROKAR_LIPOPROTEIN"/>
    <property type="match status" value="1"/>
</dbReference>
<organism evidence="2 3">
    <name type="scientific">Paraburkholderia strydomiana</name>
    <dbReference type="NCBI Taxonomy" id="1245417"/>
    <lineage>
        <taxon>Bacteria</taxon>
        <taxon>Pseudomonadati</taxon>
        <taxon>Pseudomonadota</taxon>
        <taxon>Betaproteobacteria</taxon>
        <taxon>Burkholderiales</taxon>
        <taxon>Burkholderiaceae</taxon>
        <taxon>Paraburkholderia</taxon>
    </lineage>
</organism>
<name>A0ABW9ELR6_9BURK</name>
<feature type="transmembrane region" description="Helical" evidence="1">
    <location>
        <begin position="6"/>
        <end position="25"/>
    </location>
</feature>
<dbReference type="EMBL" id="JAQQCL010000026">
    <property type="protein sequence ID" value="MFM0720049.1"/>
    <property type="molecule type" value="Genomic_DNA"/>
</dbReference>
<evidence type="ECO:0000256" key="1">
    <source>
        <dbReference type="SAM" id="Phobius"/>
    </source>
</evidence>
<gene>
    <name evidence="2" type="ORF">PQQ73_27395</name>
</gene>
<proteinExistence type="predicted"/>
<keyword evidence="1" id="KW-1133">Transmembrane helix</keyword>
<dbReference type="RefSeq" id="WP_408147704.1">
    <property type="nucleotide sequence ID" value="NZ_JAQQCL010000026.1"/>
</dbReference>
<keyword evidence="1" id="KW-0472">Membrane</keyword>
<comment type="caution">
    <text evidence="2">The sequence shown here is derived from an EMBL/GenBank/DDBJ whole genome shotgun (WGS) entry which is preliminary data.</text>
</comment>
<accession>A0ABW9ELR6</accession>